<feature type="non-terminal residue" evidence="2">
    <location>
        <position position="1"/>
    </location>
</feature>
<dbReference type="InterPro" id="IPR036116">
    <property type="entry name" value="FN3_sf"/>
</dbReference>
<sequence>RQKDENADAQLSLSERAITACLKQRQCKWCLFACERQREDYADYDDCLSDCKNSRGRHNEAALLACNESCKFISQLMQSKYGTCPVYADMHGFSTACVVECGKDIECDGMRKCCDNGCGKICHRPLESSEFPSVPTHMSFKEKSDGGMLVEWESNMRNASQPVIYVFRWWCSSAHSVLYSVTTTAKVKLKGYPSGIPPAAKCSYMVAAITLHGSEGFSPVKTFTKKFLSPSAPVNLESKSKLHDGKVDVTVRWQPPLYTD</sequence>
<dbReference type="PROSITE" id="PS51390">
    <property type="entry name" value="WAP"/>
    <property type="match status" value="1"/>
</dbReference>
<dbReference type="Gene3D" id="4.10.75.10">
    <property type="entry name" value="Elafin-like"/>
    <property type="match status" value="1"/>
</dbReference>
<dbReference type="GO" id="GO:0030182">
    <property type="term" value="P:neuron differentiation"/>
    <property type="evidence" value="ECO:0007669"/>
    <property type="project" value="TreeGrafter"/>
</dbReference>
<dbReference type="InterPro" id="IPR042447">
    <property type="entry name" value="Anosmin-1"/>
</dbReference>
<dbReference type="PRINTS" id="PR00003">
    <property type="entry name" value="4DISULPHCORE"/>
</dbReference>
<protein>
    <recommendedName>
        <fullName evidence="1">WAP domain-containing protein</fullName>
    </recommendedName>
</protein>
<dbReference type="AlphaFoldDB" id="A0A0B6YT39"/>
<reference evidence="2" key="1">
    <citation type="submission" date="2014-12" db="EMBL/GenBank/DDBJ databases">
        <title>Insight into the proteome of Arion vulgaris.</title>
        <authorList>
            <person name="Aradska J."/>
            <person name="Bulat T."/>
            <person name="Smidak R."/>
            <person name="Sarate P."/>
            <person name="Gangsoo J."/>
            <person name="Sialana F."/>
            <person name="Bilban M."/>
            <person name="Lubec G."/>
        </authorList>
    </citation>
    <scope>NUCLEOTIDE SEQUENCE</scope>
    <source>
        <tissue evidence="2">Skin</tissue>
    </source>
</reference>
<dbReference type="SMART" id="SM00217">
    <property type="entry name" value="WAP"/>
    <property type="match status" value="1"/>
</dbReference>
<evidence type="ECO:0000259" key="1">
    <source>
        <dbReference type="PROSITE" id="PS51390"/>
    </source>
</evidence>
<dbReference type="PANTHER" id="PTHR14131">
    <property type="entry name" value="ANOSMIN"/>
    <property type="match status" value="1"/>
</dbReference>
<dbReference type="SUPFAM" id="SSF49265">
    <property type="entry name" value="Fibronectin type III"/>
    <property type="match status" value="1"/>
</dbReference>
<evidence type="ECO:0000313" key="2">
    <source>
        <dbReference type="EMBL" id="CEK58665.1"/>
    </source>
</evidence>
<dbReference type="InterPro" id="IPR036645">
    <property type="entry name" value="Elafin-like_sf"/>
</dbReference>
<proteinExistence type="predicted"/>
<name>A0A0B6YT39_9EUPU</name>
<feature type="domain" description="WAP" evidence="1">
    <location>
        <begin position="77"/>
        <end position="126"/>
    </location>
</feature>
<organism evidence="2">
    <name type="scientific">Arion vulgaris</name>
    <dbReference type="NCBI Taxonomy" id="1028688"/>
    <lineage>
        <taxon>Eukaryota</taxon>
        <taxon>Metazoa</taxon>
        <taxon>Spiralia</taxon>
        <taxon>Lophotrochozoa</taxon>
        <taxon>Mollusca</taxon>
        <taxon>Gastropoda</taxon>
        <taxon>Heterobranchia</taxon>
        <taxon>Euthyneura</taxon>
        <taxon>Panpulmonata</taxon>
        <taxon>Eupulmonata</taxon>
        <taxon>Stylommatophora</taxon>
        <taxon>Helicina</taxon>
        <taxon>Arionoidea</taxon>
        <taxon>Arionidae</taxon>
        <taxon>Arion</taxon>
    </lineage>
</organism>
<gene>
    <name evidence="2" type="primary">ORF33818</name>
</gene>
<dbReference type="InterPro" id="IPR008197">
    <property type="entry name" value="WAP_dom"/>
</dbReference>
<accession>A0A0B6YT39</accession>
<dbReference type="GO" id="GO:0030414">
    <property type="term" value="F:peptidase inhibitor activity"/>
    <property type="evidence" value="ECO:0007669"/>
    <property type="project" value="InterPro"/>
</dbReference>
<dbReference type="Pfam" id="PF00095">
    <property type="entry name" value="WAP"/>
    <property type="match status" value="1"/>
</dbReference>
<dbReference type="EMBL" id="HACG01011800">
    <property type="protein sequence ID" value="CEK58665.1"/>
    <property type="molecule type" value="Transcribed_RNA"/>
</dbReference>
<dbReference type="GO" id="GO:0005576">
    <property type="term" value="C:extracellular region"/>
    <property type="evidence" value="ECO:0007669"/>
    <property type="project" value="InterPro"/>
</dbReference>
<dbReference type="MEROPS" id="I17.003"/>
<dbReference type="GO" id="GO:0009986">
    <property type="term" value="C:cell surface"/>
    <property type="evidence" value="ECO:0007669"/>
    <property type="project" value="TreeGrafter"/>
</dbReference>
<dbReference type="SUPFAM" id="SSF57256">
    <property type="entry name" value="Elafin-like"/>
    <property type="match status" value="1"/>
</dbReference>
<dbReference type="PANTHER" id="PTHR14131:SF5">
    <property type="entry name" value="ANOSMIN-1"/>
    <property type="match status" value="1"/>
</dbReference>
<feature type="non-terminal residue" evidence="2">
    <location>
        <position position="260"/>
    </location>
</feature>